<gene>
    <name evidence="4" type="ORF">R3P38DRAFT_2579600</name>
</gene>
<dbReference type="GO" id="GO:0030248">
    <property type="term" value="F:cellulose binding"/>
    <property type="evidence" value="ECO:0007669"/>
    <property type="project" value="InterPro"/>
</dbReference>
<accession>A0AAV9ZFG6</accession>
<dbReference type="PROSITE" id="PS51164">
    <property type="entry name" value="CBM1_2"/>
    <property type="match status" value="1"/>
</dbReference>
<dbReference type="InterPro" id="IPR051532">
    <property type="entry name" value="Ester_Hydrolysis_Enzymes"/>
</dbReference>
<name>A0AAV9ZFG6_9AGAR</name>
<dbReference type="SMART" id="SM00236">
    <property type="entry name" value="fCBD"/>
    <property type="match status" value="1"/>
</dbReference>
<feature type="chain" id="PRO_5043799303" evidence="2">
    <location>
        <begin position="19"/>
        <end position="287"/>
    </location>
</feature>
<dbReference type="AlphaFoldDB" id="A0AAV9ZFG6"/>
<evidence type="ECO:0000313" key="4">
    <source>
        <dbReference type="EMBL" id="KAK6980776.1"/>
    </source>
</evidence>
<reference evidence="4 5" key="1">
    <citation type="journal article" date="2024" name="J Genomics">
        <title>Draft genome sequencing and assembly of Favolaschia claudopus CIRM-BRFM 2984 isolated from oak limbs.</title>
        <authorList>
            <person name="Navarro D."/>
            <person name="Drula E."/>
            <person name="Chaduli D."/>
            <person name="Cazenave R."/>
            <person name="Ahrendt S."/>
            <person name="Wang J."/>
            <person name="Lipzen A."/>
            <person name="Daum C."/>
            <person name="Barry K."/>
            <person name="Grigoriev I.V."/>
            <person name="Favel A."/>
            <person name="Rosso M.N."/>
            <person name="Martin F."/>
        </authorList>
    </citation>
    <scope>NUCLEOTIDE SEQUENCE [LARGE SCALE GENOMIC DNA]</scope>
    <source>
        <strain evidence="4 5">CIRM-BRFM 2984</strain>
    </source>
</reference>
<dbReference type="InterPro" id="IPR035971">
    <property type="entry name" value="CBD_sf"/>
</dbReference>
<dbReference type="GO" id="GO:0005576">
    <property type="term" value="C:extracellular region"/>
    <property type="evidence" value="ECO:0007669"/>
    <property type="project" value="InterPro"/>
</dbReference>
<dbReference type="EMBL" id="JAWWNJ010000157">
    <property type="protein sequence ID" value="KAK6980776.1"/>
    <property type="molecule type" value="Genomic_DNA"/>
</dbReference>
<dbReference type="SUPFAM" id="SSF57180">
    <property type="entry name" value="Cellulose-binding domain"/>
    <property type="match status" value="1"/>
</dbReference>
<organism evidence="4 5">
    <name type="scientific">Favolaschia claudopus</name>
    <dbReference type="NCBI Taxonomy" id="2862362"/>
    <lineage>
        <taxon>Eukaryota</taxon>
        <taxon>Fungi</taxon>
        <taxon>Dikarya</taxon>
        <taxon>Basidiomycota</taxon>
        <taxon>Agaricomycotina</taxon>
        <taxon>Agaricomycetes</taxon>
        <taxon>Agaricomycetidae</taxon>
        <taxon>Agaricales</taxon>
        <taxon>Marasmiineae</taxon>
        <taxon>Mycenaceae</taxon>
        <taxon>Favolaschia</taxon>
    </lineage>
</organism>
<evidence type="ECO:0000256" key="1">
    <source>
        <dbReference type="ARBA" id="ARBA00022729"/>
    </source>
</evidence>
<dbReference type="InterPro" id="IPR013830">
    <property type="entry name" value="SGNH_hydro"/>
</dbReference>
<evidence type="ECO:0000313" key="5">
    <source>
        <dbReference type="Proteomes" id="UP001362999"/>
    </source>
</evidence>
<dbReference type="Pfam" id="PF00734">
    <property type="entry name" value="CBM_1"/>
    <property type="match status" value="1"/>
</dbReference>
<dbReference type="InterPro" id="IPR036514">
    <property type="entry name" value="SGNH_hydro_sf"/>
</dbReference>
<dbReference type="GO" id="GO:0005975">
    <property type="term" value="P:carbohydrate metabolic process"/>
    <property type="evidence" value="ECO:0007669"/>
    <property type="project" value="InterPro"/>
</dbReference>
<dbReference type="Pfam" id="PF13472">
    <property type="entry name" value="Lipase_GDSL_2"/>
    <property type="match status" value="1"/>
</dbReference>
<evidence type="ECO:0000259" key="3">
    <source>
        <dbReference type="PROSITE" id="PS51164"/>
    </source>
</evidence>
<keyword evidence="1 2" id="KW-0732">Signal</keyword>
<dbReference type="GO" id="GO:0004622">
    <property type="term" value="F:phosphatidylcholine lysophospholipase activity"/>
    <property type="evidence" value="ECO:0007669"/>
    <property type="project" value="TreeGrafter"/>
</dbReference>
<dbReference type="SUPFAM" id="SSF52266">
    <property type="entry name" value="SGNH hydrolase"/>
    <property type="match status" value="1"/>
</dbReference>
<evidence type="ECO:0000256" key="2">
    <source>
        <dbReference type="SAM" id="SignalP"/>
    </source>
</evidence>
<dbReference type="Gene3D" id="3.40.50.1110">
    <property type="entry name" value="SGNH hydrolase"/>
    <property type="match status" value="1"/>
</dbReference>
<feature type="domain" description="CBM1" evidence="3">
    <location>
        <begin position="18"/>
        <end position="55"/>
    </location>
</feature>
<keyword evidence="5" id="KW-1185">Reference proteome</keyword>
<sequence length="287" mass="29570">MWFNVFVSFVISSGVALAQSPVWGQCGGMGWTGRTLIRAPGSTCTFSNNWYSQCLPGAATTTATTTTTSITTTSSAPGSTSTTGLNLRLLPLGDSITFGLESSDGNGYRNALHKLLEPGNTVNFIGSLKAGTMADNDNEGHSGATIAQIQQFSTNSAALPARPNLVLLMAGTNDVFGGSISTGPNRLSTLIDSIFSACPDAALIVATLIPLNGGQSSVDTYNQAVTQLVAQRKAAGQHILLASMASITAGDLADGVHPNDGGYVKMANAWFPVIQQAAANGWIGQPV</sequence>
<protein>
    <submittedName>
        <fullName evidence="4">Lipolytic enzyme</fullName>
    </submittedName>
</protein>
<comment type="caution">
    <text evidence="4">The sequence shown here is derived from an EMBL/GenBank/DDBJ whole genome shotgun (WGS) entry which is preliminary data.</text>
</comment>
<dbReference type="PANTHER" id="PTHR30383:SF5">
    <property type="entry name" value="SGNH HYDROLASE-TYPE ESTERASE DOMAIN-CONTAINING PROTEIN"/>
    <property type="match status" value="1"/>
</dbReference>
<dbReference type="InterPro" id="IPR000254">
    <property type="entry name" value="CBD"/>
</dbReference>
<proteinExistence type="predicted"/>
<feature type="signal peptide" evidence="2">
    <location>
        <begin position="1"/>
        <end position="18"/>
    </location>
</feature>
<dbReference type="Proteomes" id="UP001362999">
    <property type="component" value="Unassembled WGS sequence"/>
</dbReference>
<dbReference type="CDD" id="cd01833">
    <property type="entry name" value="XynB_like"/>
    <property type="match status" value="1"/>
</dbReference>
<dbReference type="PANTHER" id="PTHR30383">
    <property type="entry name" value="THIOESTERASE 1/PROTEASE 1/LYSOPHOSPHOLIPASE L1"/>
    <property type="match status" value="1"/>
</dbReference>